<dbReference type="AlphaFoldDB" id="A0A1M7BA62"/>
<organism evidence="2 3">
    <name type="scientific">Desulfatibacillum alkenivorans DSM 16219</name>
    <dbReference type="NCBI Taxonomy" id="1121393"/>
    <lineage>
        <taxon>Bacteria</taxon>
        <taxon>Pseudomonadati</taxon>
        <taxon>Thermodesulfobacteriota</taxon>
        <taxon>Desulfobacteria</taxon>
        <taxon>Desulfobacterales</taxon>
        <taxon>Desulfatibacillaceae</taxon>
        <taxon>Desulfatibacillum</taxon>
    </lineage>
</organism>
<evidence type="ECO:0000313" key="2">
    <source>
        <dbReference type="EMBL" id="SHL51905.1"/>
    </source>
</evidence>
<dbReference type="Proteomes" id="UP000183994">
    <property type="component" value="Unassembled WGS sequence"/>
</dbReference>
<evidence type="ECO:0000256" key="1">
    <source>
        <dbReference type="SAM" id="MobiDB-lite"/>
    </source>
</evidence>
<accession>A0A1M7BA62</accession>
<reference evidence="3" key="1">
    <citation type="submission" date="2016-11" db="EMBL/GenBank/DDBJ databases">
        <authorList>
            <person name="Varghese N."/>
            <person name="Submissions S."/>
        </authorList>
    </citation>
    <scope>NUCLEOTIDE SEQUENCE [LARGE SCALE GENOMIC DNA]</scope>
    <source>
        <strain evidence="3">DSM 16219</strain>
    </source>
</reference>
<keyword evidence="3" id="KW-1185">Reference proteome</keyword>
<dbReference type="RefSeq" id="WP_073479230.1">
    <property type="nucleotide sequence ID" value="NZ_FQZU01000086.1"/>
</dbReference>
<feature type="region of interest" description="Disordered" evidence="1">
    <location>
        <begin position="1"/>
        <end position="21"/>
    </location>
</feature>
<protein>
    <submittedName>
        <fullName evidence="2">Uncharacterized protein</fullName>
    </submittedName>
</protein>
<sequence>MSESQGKRSKPKQIVGKVELHQGGGVDITSQEIHYYEDLDQFSQEAIVDMVTSILRKKSKRGPDD</sequence>
<dbReference type="EMBL" id="FQZU01000086">
    <property type="protein sequence ID" value="SHL51905.1"/>
    <property type="molecule type" value="Genomic_DNA"/>
</dbReference>
<proteinExistence type="predicted"/>
<gene>
    <name evidence="2" type="ORF">SAMN02745216_05293</name>
</gene>
<evidence type="ECO:0000313" key="3">
    <source>
        <dbReference type="Proteomes" id="UP000183994"/>
    </source>
</evidence>
<name>A0A1M7BA62_9BACT</name>